<accession>A0A0S2KBG8</accession>
<protein>
    <recommendedName>
        <fullName evidence="3">DUF4019 domain-containing protein</fullName>
    </recommendedName>
</protein>
<evidence type="ECO:0008006" key="3">
    <source>
        <dbReference type="Google" id="ProtNLM"/>
    </source>
</evidence>
<proteinExistence type="predicted"/>
<evidence type="ECO:0000313" key="1">
    <source>
        <dbReference type="EMBL" id="ALO45670.1"/>
    </source>
</evidence>
<dbReference type="KEGG" id="pspi:PS2015_1001"/>
<name>A0A0S2KBG8_9GAMM</name>
<dbReference type="Proteomes" id="UP000065641">
    <property type="component" value="Chromosome"/>
</dbReference>
<evidence type="ECO:0000313" key="2">
    <source>
        <dbReference type="Proteomes" id="UP000065641"/>
    </source>
</evidence>
<keyword evidence="2" id="KW-1185">Reference proteome</keyword>
<dbReference type="RefSeq" id="WP_058021187.1">
    <property type="nucleotide sequence ID" value="NZ_CP013189.1"/>
</dbReference>
<reference evidence="1 2" key="1">
    <citation type="submission" date="2015-11" db="EMBL/GenBank/DDBJ databases">
        <authorList>
            <person name="Zhang Y."/>
            <person name="Guo Z."/>
        </authorList>
    </citation>
    <scope>NUCLEOTIDE SEQUENCE [LARGE SCALE GENOMIC DNA]</scope>
    <source>
        <strain evidence="1 2">KCTC 32221</strain>
    </source>
</reference>
<organism evidence="1 2">
    <name type="scientific">Pseudohongiella spirulinae</name>
    <dbReference type="NCBI Taxonomy" id="1249552"/>
    <lineage>
        <taxon>Bacteria</taxon>
        <taxon>Pseudomonadati</taxon>
        <taxon>Pseudomonadota</taxon>
        <taxon>Gammaproteobacteria</taxon>
        <taxon>Pseudomonadales</taxon>
        <taxon>Pseudohongiellaceae</taxon>
        <taxon>Pseudohongiella</taxon>
    </lineage>
</organism>
<dbReference type="OrthoDB" id="9895826at2"/>
<sequence length="148" mass="16998">MARWLGIFLLICMLATAGFALFNSLRHQQQKTVADTLVVDVTSTSLRQWDPAPVIARTHPDFYLQNSNEALINLFDALRRLGDLSELRDITFVQDELRWWQSVTGMTIHYTMQANFERGNAEVRISMIFDQGEWKIANYQVLSSIMAA</sequence>
<dbReference type="AlphaFoldDB" id="A0A0S2KBG8"/>
<gene>
    <name evidence="1" type="ORF">PS2015_1001</name>
</gene>
<dbReference type="EMBL" id="CP013189">
    <property type="protein sequence ID" value="ALO45670.1"/>
    <property type="molecule type" value="Genomic_DNA"/>
</dbReference>